<evidence type="ECO:0000313" key="3">
    <source>
        <dbReference type="Proteomes" id="UP000494109"/>
    </source>
</evidence>
<dbReference type="InterPro" id="IPR013783">
    <property type="entry name" value="Ig-like_fold"/>
</dbReference>
<gene>
    <name evidence="2" type="ORF">BCO71033_02907</name>
</gene>
<protein>
    <submittedName>
        <fullName evidence="2">Beta-galactosidase</fullName>
    </submittedName>
</protein>
<dbReference type="InterPro" id="IPR036156">
    <property type="entry name" value="Beta-gal/glucu_dom_sf"/>
</dbReference>
<sequence length="143" mass="15150">MPGAAVSGSASLAEADDVTTRITVDVANIGAAVALMTHLQVFDPSTGARVLPAFHSDNYLNLLPGGKRQITIDLPHARGAPVSRVALRVDGWRLDRPNCGWGSAACRSCSTSARWRSRRPCRRSRPADGGVCCVRARQAGASR</sequence>
<dbReference type="SUPFAM" id="SSF49303">
    <property type="entry name" value="beta-Galactosidase/glucuronidase domain"/>
    <property type="match status" value="1"/>
</dbReference>
<dbReference type="Proteomes" id="UP000494109">
    <property type="component" value="Unassembled WGS sequence"/>
</dbReference>
<dbReference type="Pfam" id="PF18368">
    <property type="entry name" value="Ig_GlcNase"/>
    <property type="match status" value="1"/>
</dbReference>
<evidence type="ECO:0000259" key="1">
    <source>
        <dbReference type="Pfam" id="PF18368"/>
    </source>
</evidence>
<organism evidence="2 3">
    <name type="scientific">Burkholderia contaminans</name>
    <dbReference type="NCBI Taxonomy" id="488447"/>
    <lineage>
        <taxon>Bacteria</taxon>
        <taxon>Pseudomonadati</taxon>
        <taxon>Pseudomonadota</taxon>
        <taxon>Betaproteobacteria</taxon>
        <taxon>Burkholderiales</taxon>
        <taxon>Burkholderiaceae</taxon>
        <taxon>Burkholderia</taxon>
        <taxon>Burkholderia cepacia complex</taxon>
    </lineage>
</organism>
<evidence type="ECO:0000313" key="2">
    <source>
        <dbReference type="EMBL" id="VWD17529.1"/>
    </source>
</evidence>
<dbReference type="InterPro" id="IPR041351">
    <property type="entry name" value="Ig_GlcNase"/>
</dbReference>
<dbReference type="Gene3D" id="2.60.40.10">
    <property type="entry name" value="Immunoglobulins"/>
    <property type="match status" value="1"/>
</dbReference>
<dbReference type="RefSeq" id="WP_235986555.1">
    <property type="nucleotide sequence ID" value="NZ_CABVQS010000011.1"/>
</dbReference>
<name>A0A6P2YDF9_9BURK</name>
<reference evidence="2 3" key="1">
    <citation type="submission" date="2019-09" db="EMBL/GenBank/DDBJ databases">
        <authorList>
            <person name="Depoorter E."/>
        </authorList>
    </citation>
    <scope>NUCLEOTIDE SEQUENCE [LARGE SCALE GENOMIC DNA]</scope>
    <source>
        <strain evidence="2">R-71033</strain>
    </source>
</reference>
<proteinExistence type="predicted"/>
<feature type="domain" description="Exo-beta-D-glucosaminidase Ig-fold" evidence="1">
    <location>
        <begin position="4"/>
        <end position="92"/>
    </location>
</feature>
<dbReference type="AlphaFoldDB" id="A0A6P2YDF9"/>
<dbReference type="EMBL" id="CABVQS010000011">
    <property type="protein sequence ID" value="VWD17529.1"/>
    <property type="molecule type" value="Genomic_DNA"/>
</dbReference>
<accession>A0A6P2YDF9</accession>